<name>A0A839EU78_9HYPH</name>
<evidence type="ECO:0000313" key="2">
    <source>
        <dbReference type="Proteomes" id="UP000549052"/>
    </source>
</evidence>
<accession>A0A839EU78</accession>
<dbReference type="EMBL" id="JACGXN010000016">
    <property type="protein sequence ID" value="MBA8881738.1"/>
    <property type="molecule type" value="Genomic_DNA"/>
</dbReference>
<evidence type="ECO:0000313" key="1">
    <source>
        <dbReference type="EMBL" id="MBA8881738.1"/>
    </source>
</evidence>
<protein>
    <submittedName>
        <fullName evidence="1">Uncharacterized protein</fullName>
    </submittedName>
</protein>
<dbReference type="RefSeq" id="WP_182552285.1">
    <property type="nucleotide sequence ID" value="NZ_JACGXN010000016.1"/>
</dbReference>
<keyword evidence="2" id="KW-1185">Reference proteome</keyword>
<reference evidence="1 2" key="1">
    <citation type="submission" date="2020-07" db="EMBL/GenBank/DDBJ databases">
        <title>Genomic Encyclopedia of Type Strains, Phase IV (KMG-V): Genome sequencing to study the core and pangenomes of soil and plant-associated prokaryotes.</title>
        <authorList>
            <person name="Whitman W."/>
        </authorList>
    </citation>
    <scope>NUCLEOTIDE SEQUENCE [LARGE SCALE GENOMIC DNA]</scope>
    <source>
        <strain evidence="1 2">AN3</strain>
    </source>
</reference>
<comment type="caution">
    <text evidence="1">The sequence shown here is derived from an EMBL/GenBank/DDBJ whole genome shotgun (WGS) entry which is preliminary data.</text>
</comment>
<proteinExistence type="predicted"/>
<organism evidence="1 2">
    <name type="scientific">Phyllobacterium myrsinacearum</name>
    <dbReference type="NCBI Taxonomy" id="28101"/>
    <lineage>
        <taxon>Bacteria</taxon>
        <taxon>Pseudomonadati</taxon>
        <taxon>Pseudomonadota</taxon>
        <taxon>Alphaproteobacteria</taxon>
        <taxon>Hyphomicrobiales</taxon>
        <taxon>Phyllobacteriaceae</taxon>
        <taxon>Phyllobacterium</taxon>
    </lineage>
</organism>
<sequence>MAPRIILGDAGAGQIFRISRPGKNVLNASQDDLMFDGYNPMLQMVHRGVVRIPVAKGSYVEVNTIDQGYWPLIHLAGGWAYTVGIHYLSNSTFRIGYFDDSFVSGSPVAVSYIVTNQRFG</sequence>
<dbReference type="AlphaFoldDB" id="A0A839EU78"/>
<dbReference type="Proteomes" id="UP000549052">
    <property type="component" value="Unassembled WGS sequence"/>
</dbReference>
<gene>
    <name evidence="1" type="ORF">FHW16_005483</name>
</gene>